<dbReference type="EMBL" id="BPQP01000048">
    <property type="protein sequence ID" value="GJD95859.1"/>
    <property type="molecule type" value="Genomic_DNA"/>
</dbReference>
<dbReference type="PANTHER" id="PTHR48079:SF6">
    <property type="entry name" value="NAD(P)-BINDING DOMAIN-CONTAINING PROTEIN-RELATED"/>
    <property type="match status" value="1"/>
</dbReference>
<dbReference type="Pfam" id="PF01073">
    <property type="entry name" value="3Beta_HSD"/>
    <property type="match status" value="1"/>
</dbReference>
<gene>
    <name evidence="2" type="primary">auaH_2</name>
    <name evidence="2" type="ORF">OCOJLMKI_3075</name>
</gene>
<sequence>MRFPAPTCKSLGSFLSQPYAVPLLTRALAPYASSKAEAERVLLTANGSRPGFETLALRPPLIWGAGMPTLDHMVERVRAGRWQWVGGGGQAMSTCHVDNLCHALLLAADRGRGGEAYFVSDGENGTLKSVISDLLGTRGVVPEDRAAPFAVAWAMAGVLGVVWGALRLKGEPPLTRQMLRLIGKPFTVRSDKAGAELGYRPRITWVEGISAMRHVSPDATVSASALVTGSQTGPSHLAPKIS</sequence>
<dbReference type="Proteomes" id="UP001055125">
    <property type="component" value="Unassembled WGS sequence"/>
</dbReference>
<feature type="domain" description="3-beta hydroxysteroid dehydrogenase/isomerase" evidence="1">
    <location>
        <begin position="29"/>
        <end position="110"/>
    </location>
</feature>
<evidence type="ECO:0000313" key="3">
    <source>
        <dbReference type="Proteomes" id="UP001055125"/>
    </source>
</evidence>
<evidence type="ECO:0000259" key="1">
    <source>
        <dbReference type="Pfam" id="PF01073"/>
    </source>
</evidence>
<protein>
    <submittedName>
        <fullName evidence="2">Aurachin B dehydrogenase</fullName>
    </submittedName>
</protein>
<accession>A0ABQ4RYG8</accession>
<reference evidence="2" key="1">
    <citation type="journal article" date="2021" name="Front. Microbiol.">
        <title>Comprehensive Comparative Genomics and Phenotyping of Methylobacterium Species.</title>
        <authorList>
            <person name="Alessa O."/>
            <person name="Ogura Y."/>
            <person name="Fujitani Y."/>
            <person name="Takami H."/>
            <person name="Hayashi T."/>
            <person name="Sahin N."/>
            <person name="Tani A."/>
        </authorList>
    </citation>
    <scope>NUCLEOTIDE SEQUENCE</scope>
    <source>
        <strain evidence="2">DSM 19015</strain>
    </source>
</reference>
<name>A0ABQ4RYG8_9HYPH</name>
<dbReference type="SUPFAM" id="SSF51735">
    <property type="entry name" value="NAD(P)-binding Rossmann-fold domains"/>
    <property type="match status" value="1"/>
</dbReference>
<reference evidence="2" key="2">
    <citation type="submission" date="2021-08" db="EMBL/GenBank/DDBJ databases">
        <authorList>
            <person name="Tani A."/>
            <person name="Ola A."/>
            <person name="Ogura Y."/>
            <person name="Katsura K."/>
            <person name="Hayashi T."/>
        </authorList>
    </citation>
    <scope>NUCLEOTIDE SEQUENCE</scope>
    <source>
        <strain evidence="2">DSM 19015</strain>
    </source>
</reference>
<evidence type="ECO:0000313" key="2">
    <source>
        <dbReference type="EMBL" id="GJD95859.1"/>
    </source>
</evidence>
<dbReference type="PANTHER" id="PTHR48079">
    <property type="entry name" value="PROTEIN YEEZ"/>
    <property type="match status" value="1"/>
</dbReference>
<keyword evidence="3" id="KW-1185">Reference proteome</keyword>
<proteinExistence type="predicted"/>
<comment type="caution">
    <text evidence="2">The sequence shown here is derived from an EMBL/GenBank/DDBJ whole genome shotgun (WGS) entry which is preliminary data.</text>
</comment>
<dbReference type="InterPro" id="IPR036291">
    <property type="entry name" value="NAD(P)-bd_dom_sf"/>
</dbReference>
<dbReference type="Gene3D" id="3.40.50.720">
    <property type="entry name" value="NAD(P)-binding Rossmann-like Domain"/>
    <property type="match status" value="1"/>
</dbReference>
<dbReference type="InterPro" id="IPR002225">
    <property type="entry name" value="3Beta_OHSteriod_DH/Estase"/>
</dbReference>
<organism evidence="2 3">
    <name type="scientific">Methylobacterium iners</name>
    <dbReference type="NCBI Taxonomy" id="418707"/>
    <lineage>
        <taxon>Bacteria</taxon>
        <taxon>Pseudomonadati</taxon>
        <taxon>Pseudomonadota</taxon>
        <taxon>Alphaproteobacteria</taxon>
        <taxon>Hyphomicrobiales</taxon>
        <taxon>Methylobacteriaceae</taxon>
        <taxon>Methylobacterium</taxon>
    </lineage>
</organism>
<dbReference type="InterPro" id="IPR051783">
    <property type="entry name" value="NAD(P)-dependent_oxidoreduct"/>
</dbReference>